<reference evidence="3" key="1">
    <citation type="journal article" date="2019" name="Int. J. Syst. Evol. Microbiol.">
        <title>The Global Catalogue of Microorganisms (GCM) 10K type strain sequencing project: providing services to taxonomists for standard genome sequencing and annotation.</title>
        <authorList>
            <consortium name="The Broad Institute Genomics Platform"/>
            <consortium name="The Broad Institute Genome Sequencing Center for Infectious Disease"/>
            <person name="Wu L."/>
            <person name="Ma J."/>
        </authorList>
    </citation>
    <scope>NUCLEOTIDE SEQUENCE [LARGE SCALE GENOMIC DNA]</scope>
    <source>
        <strain evidence="3">JCM 16704</strain>
    </source>
</reference>
<evidence type="ECO:0000256" key="1">
    <source>
        <dbReference type="SAM" id="Phobius"/>
    </source>
</evidence>
<protein>
    <submittedName>
        <fullName evidence="2">Uncharacterized protein</fullName>
    </submittedName>
</protein>
<dbReference type="Proteomes" id="UP001500101">
    <property type="component" value="Unassembled WGS sequence"/>
</dbReference>
<organism evidence="2 3">
    <name type="scientific">Sphingobacterium kyonggiense</name>
    <dbReference type="NCBI Taxonomy" id="714075"/>
    <lineage>
        <taxon>Bacteria</taxon>
        <taxon>Pseudomonadati</taxon>
        <taxon>Bacteroidota</taxon>
        <taxon>Sphingobacteriia</taxon>
        <taxon>Sphingobacteriales</taxon>
        <taxon>Sphingobacteriaceae</taxon>
        <taxon>Sphingobacterium</taxon>
    </lineage>
</organism>
<keyword evidence="1" id="KW-0812">Transmembrane</keyword>
<dbReference type="EMBL" id="BAAAZI010000002">
    <property type="protein sequence ID" value="GAA4131518.1"/>
    <property type="molecule type" value="Genomic_DNA"/>
</dbReference>
<sequence>MNTTILIVFFIVIVVVYTGFMIFMNKKRKSQQAMLANTDFTAAFSDADRYLHNFIKNEVPYLQKEMDGQQIEALTYANASYNNKDAIKDGIKDGLKGLATLRTVRFTTLQTPKYLVLNRGELHLFDTDTDGDISEHYVFNPTRLQESTIEEIPLTGNLKAFALQKGEHTKAYKLTLASKSGMMEVVIFSALVFTFASTAASPFSMNAEKWKEEIVIASDFLKKLGEQYPNLKVQIPLMPD</sequence>
<evidence type="ECO:0000313" key="3">
    <source>
        <dbReference type="Proteomes" id="UP001500101"/>
    </source>
</evidence>
<comment type="caution">
    <text evidence="2">The sequence shown here is derived from an EMBL/GenBank/DDBJ whole genome shotgun (WGS) entry which is preliminary data.</text>
</comment>
<keyword evidence="3" id="KW-1185">Reference proteome</keyword>
<evidence type="ECO:0000313" key="2">
    <source>
        <dbReference type="EMBL" id="GAA4131518.1"/>
    </source>
</evidence>
<dbReference type="RefSeq" id="WP_344672788.1">
    <property type="nucleotide sequence ID" value="NZ_BAAAZI010000002.1"/>
</dbReference>
<keyword evidence="1" id="KW-1133">Transmembrane helix</keyword>
<proteinExistence type="predicted"/>
<gene>
    <name evidence="2" type="ORF">GCM10022216_01640</name>
</gene>
<keyword evidence="1" id="KW-0472">Membrane</keyword>
<accession>A0ABP7Y6E6</accession>
<name>A0ABP7Y6E6_9SPHI</name>
<feature type="transmembrane region" description="Helical" evidence="1">
    <location>
        <begin position="6"/>
        <end position="24"/>
    </location>
</feature>